<feature type="signal peptide" evidence="5">
    <location>
        <begin position="1"/>
        <end position="24"/>
    </location>
</feature>
<keyword evidence="8" id="KW-1185">Reference proteome</keyword>
<reference evidence="7 8" key="1">
    <citation type="submission" date="2023-06" db="EMBL/GenBank/DDBJ databases">
        <title>Five Gram-positive bacteria isolated from mangrove sediments in Shenzhen, Guangdong, China.</title>
        <authorList>
            <person name="Yu S."/>
            <person name="Zheng W."/>
            <person name="Huang Y."/>
        </authorList>
    </citation>
    <scope>NUCLEOTIDE SEQUENCE [LARGE SCALE GENOMIC DNA]</scope>
    <source>
        <strain evidence="7 8">SaN35-3</strain>
    </source>
</reference>
<proteinExistence type="inferred from homology"/>
<dbReference type="EMBL" id="CP129013">
    <property type="protein sequence ID" value="WLR41526.1"/>
    <property type="molecule type" value="Genomic_DNA"/>
</dbReference>
<dbReference type="GO" id="GO:0004767">
    <property type="term" value="F:sphingomyelin phosphodiesterase activity"/>
    <property type="evidence" value="ECO:0007669"/>
    <property type="project" value="UniProtKB-EC"/>
</dbReference>
<evidence type="ECO:0000256" key="3">
    <source>
        <dbReference type="ARBA" id="ARBA00022735"/>
    </source>
</evidence>
<sequence length="314" mass="35509">MKKLIITCILFITAFSSLPTYSSANTATNSTKILQHNVFLLPSYITRWGQSERAKLIGEADYMKGQDAIILNELFDNSASSTLLEKLKDEYPHQTSILGRSKDGWDQTLGDYSNFVPEDGGVAIISKWPIEEKIQYVYESACGSDKFANKGFVYIKMNQSGEYKHIIGTHAQADDTGCGEGEDATVRHNQFKEIAKFIESKQIPEDEMLIIGGDFNVIKDNTEEYDSMLKTLNVTEPKYTGHTSTWDPETNAIAEYDYPDFAPQHLDYIFVSSGHKHPSTWINEVLNIKSPPWTAVFNEYNEYSDHYPIAAYSN</sequence>
<keyword evidence="2 5" id="KW-0732">Signal</keyword>
<evidence type="ECO:0000256" key="5">
    <source>
        <dbReference type="SAM" id="SignalP"/>
    </source>
</evidence>
<dbReference type="InterPro" id="IPR036691">
    <property type="entry name" value="Endo/exonu/phosph_ase_sf"/>
</dbReference>
<dbReference type="SUPFAM" id="SSF56219">
    <property type="entry name" value="DNase I-like"/>
    <property type="match status" value="1"/>
</dbReference>
<dbReference type="InterPro" id="IPR038772">
    <property type="entry name" value="Sph/SMPD2-like"/>
</dbReference>
<evidence type="ECO:0000313" key="7">
    <source>
        <dbReference type="EMBL" id="WLR41526.1"/>
    </source>
</evidence>
<dbReference type="NCBIfam" id="TIGR03395">
    <property type="entry name" value="sphingomy"/>
    <property type="match status" value="1"/>
</dbReference>
<evidence type="ECO:0000259" key="6">
    <source>
        <dbReference type="Pfam" id="PF03372"/>
    </source>
</evidence>
<dbReference type="CDD" id="cd09078">
    <property type="entry name" value="nSMase"/>
    <property type="match status" value="1"/>
</dbReference>
<dbReference type="Pfam" id="PF03372">
    <property type="entry name" value="Exo_endo_phos"/>
    <property type="match status" value="1"/>
</dbReference>
<dbReference type="Proteomes" id="UP001197974">
    <property type="component" value="Chromosome"/>
</dbReference>
<feature type="domain" description="Endonuclease/exonuclease/phosphatase" evidence="6">
    <location>
        <begin position="36"/>
        <end position="306"/>
    </location>
</feature>
<keyword evidence="3" id="KW-0354">Hemolysis</keyword>
<dbReference type="PANTHER" id="PTHR16320">
    <property type="entry name" value="SPHINGOMYELINASE FAMILY MEMBER"/>
    <property type="match status" value="1"/>
</dbReference>
<gene>
    <name evidence="7" type="primary">sph</name>
    <name evidence="7" type="ORF">LC087_11565</name>
</gene>
<dbReference type="Gene3D" id="3.60.10.10">
    <property type="entry name" value="Endonuclease/exonuclease/phosphatase"/>
    <property type="match status" value="1"/>
</dbReference>
<dbReference type="PANTHER" id="PTHR16320:SF23">
    <property type="entry name" value="SPHINGOMYELINASE C 1"/>
    <property type="match status" value="1"/>
</dbReference>
<name>A0ABY9JQ49_9BACI</name>
<comment type="similarity">
    <text evidence="1">Belongs to the neutral sphingomyelinase family.</text>
</comment>
<keyword evidence="4 7" id="KW-0378">Hydrolase</keyword>
<protein>
    <submittedName>
        <fullName evidence="7">Sphingomyelin phosphodiesterase</fullName>
        <ecNumber evidence="7">3.1.4.12</ecNumber>
    </submittedName>
</protein>
<keyword evidence="3" id="KW-0204">Cytolysis</keyword>
<evidence type="ECO:0000256" key="4">
    <source>
        <dbReference type="ARBA" id="ARBA00022801"/>
    </source>
</evidence>
<dbReference type="InterPro" id="IPR005135">
    <property type="entry name" value="Endo/exonuclease/phosphatase"/>
</dbReference>
<feature type="chain" id="PRO_5047431189" evidence="5">
    <location>
        <begin position="25"/>
        <end position="314"/>
    </location>
</feature>
<evidence type="ECO:0000313" key="8">
    <source>
        <dbReference type="Proteomes" id="UP001197974"/>
    </source>
</evidence>
<evidence type="ECO:0000256" key="2">
    <source>
        <dbReference type="ARBA" id="ARBA00022729"/>
    </source>
</evidence>
<accession>A0ABY9JQ49</accession>
<organism evidence="7 8">
    <name type="scientific">Bacillus carboniphilus</name>
    <dbReference type="NCBI Taxonomy" id="86663"/>
    <lineage>
        <taxon>Bacteria</taxon>
        <taxon>Bacillati</taxon>
        <taxon>Bacillota</taxon>
        <taxon>Bacilli</taxon>
        <taxon>Bacillales</taxon>
        <taxon>Bacillaceae</taxon>
        <taxon>Bacillus</taxon>
    </lineage>
</organism>
<dbReference type="InterPro" id="IPR017766">
    <property type="entry name" value="Sphingomyelinase/PLipase_C"/>
</dbReference>
<evidence type="ECO:0000256" key="1">
    <source>
        <dbReference type="ARBA" id="ARBA00006335"/>
    </source>
</evidence>
<dbReference type="EC" id="3.1.4.12" evidence="7"/>